<protein>
    <submittedName>
        <fullName evidence="2">Uncharacterized protein</fullName>
    </submittedName>
</protein>
<dbReference type="AlphaFoldDB" id="A0A139NE22"/>
<comment type="caution">
    <text evidence="2">The sequence shown here is derived from an EMBL/GenBank/DDBJ whole genome shotgun (WGS) entry which is preliminary data.</text>
</comment>
<evidence type="ECO:0000313" key="3">
    <source>
        <dbReference type="Proteomes" id="UP000070096"/>
    </source>
</evidence>
<name>A0A139NE22_STRGN</name>
<feature type="transmembrane region" description="Helical" evidence="1">
    <location>
        <begin position="28"/>
        <end position="44"/>
    </location>
</feature>
<sequence length="45" mass="5094">MKAKPKLSNILLIALCLSNSAFVGRRVVRPFFVFLLFAITFIIPQ</sequence>
<dbReference type="Proteomes" id="UP000070096">
    <property type="component" value="Unassembled WGS sequence"/>
</dbReference>
<proteinExistence type="predicted"/>
<keyword evidence="1" id="KW-1133">Transmembrane helix</keyword>
<gene>
    <name evidence="2" type="ORF">SGODD07_00234</name>
</gene>
<keyword evidence="1" id="KW-0812">Transmembrane</keyword>
<reference evidence="2 3" key="1">
    <citation type="submission" date="2016-01" db="EMBL/GenBank/DDBJ databases">
        <title>Highly variable Streptococcus oralis are common among viridans streptococci isolated from primates.</title>
        <authorList>
            <person name="Denapaite D."/>
            <person name="Rieger M."/>
            <person name="Koendgen S."/>
            <person name="Brueckner R."/>
            <person name="Ochigava I."/>
            <person name="Kappeler P."/>
            <person name="Maetz-Rensing K."/>
            <person name="Leendertz F."/>
            <person name="Hakenbeck R."/>
        </authorList>
    </citation>
    <scope>NUCLEOTIDE SEQUENCE [LARGE SCALE GENOMIC DNA]</scope>
    <source>
        <strain evidence="2 3">DD07</strain>
    </source>
</reference>
<keyword evidence="1" id="KW-0472">Membrane</keyword>
<organism evidence="2 3">
    <name type="scientific">Streptococcus gordonii</name>
    <dbReference type="NCBI Taxonomy" id="1302"/>
    <lineage>
        <taxon>Bacteria</taxon>
        <taxon>Bacillati</taxon>
        <taxon>Bacillota</taxon>
        <taxon>Bacilli</taxon>
        <taxon>Lactobacillales</taxon>
        <taxon>Streptococcaceae</taxon>
        <taxon>Streptococcus</taxon>
    </lineage>
</organism>
<dbReference type="EMBL" id="LQRC01000039">
    <property type="protein sequence ID" value="KXT74280.1"/>
    <property type="molecule type" value="Genomic_DNA"/>
</dbReference>
<evidence type="ECO:0000256" key="1">
    <source>
        <dbReference type="SAM" id="Phobius"/>
    </source>
</evidence>
<accession>A0A139NE22</accession>
<evidence type="ECO:0000313" key="2">
    <source>
        <dbReference type="EMBL" id="KXT74280.1"/>
    </source>
</evidence>